<dbReference type="Proteomes" id="UP001398556">
    <property type="component" value="Unassembled WGS sequence"/>
</dbReference>
<dbReference type="Pfam" id="PF00883">
    <property type="entry name" value="Peptidase_M17"/>
    <property type="match status" value="1"/>
</dbReference>
<feature type="domain" description="Cytosol aminopeptidase" evidence="6">
    <location>
        <begin position="165"/>
        <end position="469"/>
    </location>
</feature>
<dbReference type="PRINTS" id="PR00481">
    <property type="entry name" value="LAMNOPPTDASE"/>
</dbReference>
<dbReference type="InterPro" id="IPR011356">
    <property type="entry name" value="Leucine_aapep/pepB"/>
</dbReference>
<dbReference type="PANTHER" id="PTHR11963">
    <property type="entry name" value="LEUCINE AMINOPEPTIDASE-RELATED"/>
    <property type="match status" value="1"/>
</dbReference>
<accession>A0ABU9HJF9</accession>
<name>A0ABU9HJF9_9FLAO</name>
<comment type="similarity">
    <text evidence="1">Belongs to the peptidase M17 family.</text>
</comment>
<gene>
    <name evidence="7" type="ORF">AAEO59_04255</name>
</gene>
<keyword evidence="3" id="KW-0645">Protease</keyword>
<evidence type="ECO:0000256" key="2">
    <source>
        <dbReference type="ARBA" id="ARBA00022438"/>
    </source>
</evidence>
<dbReference type="InterPro" id="IPR043472">
    <property type="entry name" value="Macro_dom-like"/>
</dbReference>
<organism evidence="7 8">
    <name type="scientific">Flavobacterium flavipallidum</name>
    <dbReference type="NCBI Taxonomy" id="3139140"/>
    <lineage>
        <taxon>Bacteria</taxon>
        <taxon>Pseudomonadati</taxon>
        <taxon>Bacteroidota</taxon>
        <taxon>Flavobacteriia</taxon>
        <taxon>Flavobacteriales</taxon>
        <taxon>Flavobacteriaceae</taxon>
        <taxon>Flavobacterium</taxon>
    </lineage>
</organism>
<sequence>MKVTKIDSLEKFSGTVLVPIYETVSKDVPLIQFEGLEISSIVFSGKKDTYYLAEKNNTVFVFIGLGKTTDYKSLKTIFRRIAYKEKDTFSSNVSLFFPDIFTEEHLEAIIVGLLLGTYNLGHYKKQDNHPFLNSNFVLQILSSKDYSKVIDKAIKIARAQLEILSLVDLPPNKVTPKYLAQWAQNKGNQYGFEVKVLGLETAKQENLGAFVAVGKGSENEAQFVIMNYSPKNNQANLKHIGLVGKGITFDTGGLNIKTAGMLHMKCDMAGGAAVLGAMQLIADLQLPVKVTAIVPCAENSVDSKSFLPSDVIHSYSGNTIEIIDTDAEGRLVLADGLSYLIKNYNPEYIVDVATLTGSSVATFGYECAALFSNNEAISKKLQEVGESIGERLWPLPLWDDYKKDIESDIADVKNFSGKPVAGAISAAKFLEFFTKEHKAWAHLDIAGVAFGDDEFAKSKHATAYGVHLLAKFIENL</sequence>
<proteinExistence type="inferred from homology"/>
<evidence type="ECO:0000256" key="1">
    <source>
        <dbReference type="ARBA" id="ARBA00009528"/>
    </source>
</evidence>
<evidence type="ECO:0000256" key="5">
    <source>
        <dbReference type="ARBA" id="ARBA00023211"/>
    </source>
</evidence>
<comment type="caution">
    <text evidence="7">The sequence shown here is derived from an EMBL/GenBank/DDBJ whole genome shotgun (WGS) entry which is preliminary data.</text>
</comment>
<dbReference type="CDD" id="cd00433">
    <property type="entry name" value="Peptidase_M17"/>
    <property type="match status" value="1"/>
</dbReference>
<keyword evidence="2 7" id="KW-0031">Aminopeptidase</keyword>
<protein>
    <submittedName>
        <fullName evidence="7">Leucyl aminopeptidase family protein</fullName>
    </submittedName>
</protein>
<evidence type="ECO:0000256" key="4">
    <source>
        <dbReference type="ARBA" id="ARBA00022801"/>
    </source>
</evidence>
<dbReference type="Gene3D" id="3.40.630.10">
    <property type="entry name" value="Zn peptidases"/>
    <property type="match status" value="1"/>
</dbReference>
<dbReference type="RefSeq" id="WP_341699500.1">
    <property type="nucleotide sequence ID" value="NZ_JBBYHU010000005.1"/>
</dbReference>
<evidence type="ECO:0000313" key="7">
    <source>
        <dbReference type="EMBL" id="MEL1240256.1"/>
    </source>
</evidence>
<dbReference type="SUPFAM" id="SSF53187">
    <property type="entry name" value="Zn-dependent exopeptidases"/>
    <property type="match status" value="1"/>
</dbReference>
<evidence type="ECO:0000256" key="3">
    <source>
        <dbReference type="ARBA" id="ARBA00022670"/>
    </source>
</evidence>
<dbReference type="GO" id="GO:0004177">
    <property type="term" value="F:aminopeptidase activity"/>
    <property type="evidence" value="ECO:0007669"/>
    <property type="project" value="UniProtKB-KW"/>
</dbReference>
<keyword evidence="4" id="KW-0378">Hydrolase</keyword>
<dbReference type="PANTHER" id="PTHR11963:SF23">
    <property type="entry name" value="CYTOSOL AMINOPEPTIDASE"/>
    <property type="match status" value="1"/>
</dbReference>
<keyword evidence="8" id="KW-1185">Reference proteome</keyword>
<reference evidence="7 8" key="1">
    <citation type="submission" date="2024-04" db="EMBL/GenBank/DDBJ databases">
        <title>Flavobacterium sp. DGU99 16S ribosomal RNA gene Genome sequencing and assembly.</title>
        <authorList>
            <person name="Park S."/>
        </authorList>
    </citation>
    <scope>NUCLEOTIDE SEQUENCE [LARGE SCALE GENOMIC DNA]</scope>
    <source>
        <strain evidence="7 8">DGU99</strain>
    </source>
</reference>
<evidence type="ECO:0000259" key="6">
    <source>
        <dbReference type="Pfam" id="PF00883"/>
    </source>
</evidence>
<dbReference type="Gene3D" id="3.40.220.10">
    <property type="entry name" value="Leucine Aminopeptidase, subunit E, domain 1"/>
    <property type="match status" value="1"/>
</dbReference>
<dbReference type="SUPFAM" id="SSF52949">
    <property type="entry name" value="Macro domain-like"/>
    <property type="match status" value="1"/>
</dbReference>
<evidence type="ECO:0000313" key="8">
    <source>
        <dbReference type="Proteomes" id="UP001398556"/>
    </source>
</evidence>
<dbReference type="InterPro" id="IPR000819">
    <property type="entry name" value="Peptidase_M17_C"/>
</dbReference>
<dbReference type="EMBL" id="JBBYHU010000005">
    <property type="protein sequence ID" value="MEL1240256.1"/>
    <property type="molecule type" value="Genomic_DNA"/>
</dbReference>
<keyword evidence="5" id="KW-0464">Manganese</keyword>